<gene>
    <name evidence="1" type="ORF">ACFPOB_27105</name>
</gene>
<accession>A0ABW0J0Q9</accession>
<keyword evidence="2" id="KW-1185">Reference proteome</keyword>
<dbReference type="RefSeq" id="WP_377801382.1">
    <property type="nucleotide sequence ID" value="NZ_JBHSLW010000067.1"/>
</dbReference>
<dbReference type="Proteomes" id="UP001596053">
    <property type="component" value="Unassembled WGS sequence"/>
</dbReference>
<dbReference type="EMBL" id="JBHSLW010000067">
    <property type="protein sequence ID" value="MFC5423218.1"/>
    <property type="molecule type" value="Genomic_DNA"/>
</dbReference>
<protein>
    <submittedName>
        <fullName evidence="1">Uncharacterized protein</fullName>
    </submittedName>
</protein>
<reference evidence="2" key="1">
    <citation type="journal article" date="2019" name="Int. J. Syst. Evol. Microbiol.">
        <title>The Global Catalogue of Microorganisms (GCM) 10K type strain sequencing project: providing services to taxonomists for standard genome sequencing and annotation.</title>
        <authorList>
            <consortium name="The Broad Institute Genomics Platform"/>
            <consortium name="The Broad Institute Genome Sequencing Center for Infectious Disease"/>
            <person name="Wu L."/>
            <person name="Ma J."/>
        </authorList>
    </citation>
    <scope>NUCLEOTIDE SEQUENCE [LARGE SCALE GENOMIC DNA]</scope>
    <source>
        <strain evidence="2">NCAIM B.01391</strain>
    </source>
</reference>
<name>A0ABW0J0Q9_9HYPH</name>
<proteinExistence type="predicted"/>
<evidence type="ECO:0000313" key="1">
    <source>
        <dbReference type="EMBL" id="MFC5423218.1"/>
    </source>
</evidence>
<comment type="caution">
    <text evidence="1">The sequence shown here is derived from an EMBL/GenBank/DDBJ whole genome shotgun (WGS) entry which is preliminary data.</text>
</comment>
<organism evidence="1 2">
    <name type="scientific">Bosea eneae</name>
    <dbReference type="NCBI Taxonomy" id="151454"/>
    <lineage>
        <taxon>Bacteria</taxon>
        <taxon>Pseudomonadati</taxon>
        <taxon>Pseudomonadota</taxon>
        <taxon>Alphaproteobacteria</taxon>
        <taxon>Hyphomicrobiales</taxon>
        <taxon>Boseaceae</taxon>
        <taxon>Bosea</taxon>
    </lineage>
</organism>
<sequence length="104" mass="10931">MADVIDKWKVEEARQSRVFAEAMQKAIDAAAADLIAAGKPPIMNALAGAFVSVEAGFLAGLADPRSVKAVRAAMDKARPRALALAREQNVSRATAVIVGRRSDA</sequence>
<evidence type="ECO:0000313" key="2">
    <source>
        <dbReference type="Proteomes" id="UP001596053"/>
    </source>
</evidence>